<dbReference type="STRING" id="1287681.M7T3V0"/>
<gene>
    <name evidence="6" type="ORF">UCREL1_1405</name>
</gene>
<dbReference type="SMART" id="SM00098">
    <property type="entry name" value="alkPPc"/>
    <property type="match status" value="1"/>
</dbReference>
<evidence type="ECO:0000256" key="2">
    <source>
        <dbReference type="PIRSR" id="PIRSR601952-1"/>
    </source>
</evidence>
<dbReference type="InterPro" id="IPR001952">
    <property type="entry name" value="Alkaline_phosphatase"/>
</dbReference>
<evidence type="ECO:0000313" key="7">
    <source>
        <dbReference type="Proteomes" id="UP000012174"/>
    </source>
</evidence>
<evidence type="ECO:0000313" key="6">
    <source>
        <dbReference type="EMBL" id="EMR71553.1"/>
    </source>
</evidence>
<feature type="binding site" evidence="3">
    <location>
        <position position="286"/>
    </location>
    <ligand>
        <name>Mg(2+)</name>
        <dbReference type="ChEBI" id="CHEBI:18420"/>
    </ligand>
</feature>
<feature type="binding site" evidence="3">
    <location>
        <position position="288"/>
    </location>
    <ligand>
        <name>Mg(2+)</name>
        <dbReference type="ChEBI" id="CHEBI:18420"/>
    </ligand>
</feature>
<feature type="binding site" evidence="3">
    <location>
        <position position="178"/>
    </location>
    <ligand>
        <name>Mg(2+)</name>
        <dbReference type="ChEBI" id="CHEBI:18420"/>
    </ligand>
</feature>
<dbReference type="AlphaFoldDB" id="M7T3V0"/>
<name>M7T3V0_EUTLA</name>
<feature type="binding site" evidence="3">
    <location>
        <position position="492"/>
    </location>
    <ligand>
        <name>Zn(2+)</name>
        <dbReference type="ChEBI" id="CHEBI:29105"/>
        <label>2</label>
    </ligand>
</feature>
<dbReference type="Proteomes" id="UP000012174">
    <property type="component" value="Unassembled WGS sequence"/>
</dbReference>
<dbReference type="GO" id="GO:0046872">
    <property type="term" value="F:metal ion binding"/>
    <property type="evidence" value="ECO:0007669"/>
    <property type="project" value="UniProtKB-KW"/>
</dbReference>
<organism evidence="6 7">
    <name type="scientific">Eutypa lata (strain UCR-EL1)</name>
    <name type="common">Grapevine dieback disease fungus</name>
    <name type="synonym">Eutypa armeniacae</name>
    <dbReference type="NCBI Taxonomy" id="1287681"/>
    <lineage>
        <taxon>Eukaryota</taxon>
        <taxon>Fungi</taxon>
        <taxon>Dikarya</taxon>
        <taxon>Ascomycota</taxon>
        <taxon>Pezizomycotina</taxon>
        <taxon>Sordariomycetes</taxon>
        <taxon>Xylariomycetidae</taxon>
        <taxon>Xylariales</taxon>
        <taxon>Diatrypaceae</taxon>
        <taxon>Eutypa</taxon>
    </lineage>
</organism>
<dbReference type="InterPro" id="IPR017850">
    <property type="entry name" value="Alkaline_phosphatase_core_sf"/>
</dbReference>
<keyword evidence="7" id="KW-1185">Reference proteome</keyword>
<dbReference type="EMBL" id="KB705626">
    <property type="protein sequence ID" value="EMR71553.1"/>
    <property type="molecule type" value="Genomic_DNA"/>
</dbReference>
<proteinExistence type="inferred from homology"/>
<feature type="chain" id="PRO_5004085523" description="alkaline phosphatase" evidence="5">
    <location>
        <begin position="24"/>
        <end position="667"/>
    </location>
</feature>
<keyword evidence="3" id="KW-0862">Zinc</keyword>
<feature type="binding site" evidence="3">
    <location>
        <position position="617"/>
    </location>
    <ligand>
        <name>Zn(2+)</name>
        <dbReference type="ChEBI" id="CHEBI:29105"/>
        <label>2</label>
    </ligand>
</feature>
<dbReference type="Gene3D" id="3.40.720.10">
    <property type="entry name" value="Alkaline Phosphatase, subunit A"/>
    <property type="match status" value="1"/>
</dbReference>
<dbReference type="OrthoDB" id="5818554at2759"/>
<dbReference type="HOGENOM" id="CLU_008539_3_0_1"/>
<dbReference type="Pfam" id="PF00245">
    <property type="entry name" value="Alk_phosphatase"/>
    <property type="match status" value="1"/>
</dbReference>
<keyword evidence="3" id="KW-0479">Metal-binding</keyword>
<dbReference type="CDD" id="cd16012">
    <property type="entry name" value="ALP"/>
    <property type="match status" value="1"/>
</dbReference>
<feature type="binding site" evidence="3">
    <location>
        <position position="178"/>
    </location>
    <ligand>
        <name>Zn(2+)</name>
        <dbReference type="ChEBI" id="CHEBI:29105"/>
        <label>2</label>
    </ligand>
</feature>
<comment type="cofactor">
    <cofactor evidence="3">
        <name>Zn(2+)</name>
        <dbReference type="ChEBI" id="CHEBI:29105"/>
    </cofactor>
    <text evidence="3">Binds 2 Zn(2+) ions.</text>
</comment>
<evidence type="ECO:0000256" key="3">
    <source>
        <dbReference type="PIRSR" id="PIRSR601952-2"/>
    </source>
</evidence>
<protein>
    <recommendedName>
        <fullName evidence="1">alkaline phosphatase</fullName>
        <ecNumber evidence="1">3.1.3.1</ecNumber>
    </recommendedName>
</protein>
<dbReference type="GO" id="GO:0004035">
    <property type="term" value="F:alkaline phosphatase activity"/>
    <property type="evidence" value="ECO:0007669"/>
    <property type="project" value="UniProtKB-EC"/>
</dbReference>
<dbReference type="PANTHER" id="PTHR11596:SF72">
    <property type="entry name" value="ALKALINE PHOSPHATASE"/>
    <property type="match status" value="1"/>
</dbReference>
<keyword evidence="5" id="KW-0732">Signal</keyword>
<dbReference type="KEGG" id="ela:UCREL1_1405"/>
<sequence>MIGKDVNALAATAAAALLSLASAQTFRRLGACPTLGCVLPPDQSDFLPGQLFDLRLEVHAPVNGSEAFNGGVPDEEFSITIAKEGGEAKSITEFFGVDEAELEKWDFSWYEDLFAEDADTPSIVNAASRIYRGLAIYEPGNYEVTLTYYGDKTTTANWVVRPLALKKRAKNIVLFIGDGMTTNMITAARLLGHTSINGKYQSTLQLDKFPVLGHQMTHSIDSFITDSANSASALYTGHKSTVNAMGVYVDSSPDHFDDPKVETLVEILVRVWDSAWGAVSTAAISDATPIALTGHSRSRYDYGSLVDQALNGVTNFTWTNQGGPDVWFGGGAEQFVPGSGSYQGEDYYAKFADAGYDISHNKTSLLELGNNSKALGIFCQSHFPVWLDRNVFTDNLETFENSPTGSEEPALDLPGLKEMTLKAVDILHERGGDEGFFLMSEAASIDKQMHALDYDRALGDLLELDDTVRATIEHLKAIGALEDTLVIVTADHGHGFDVFGNADTKYLSQASTDRQKRKAVGVYEQSGLSQYTVPAEGVSYNTGANFPVNWDPRYTIASGFGANPDRRENYRVHRSPRSAVAAADGFDEDDYFVDAEDAPDGFIVNGTLPTTESSGVHSLTDVAVFAKGPCQEDFGGVYSNVDVFYKMAACLGLGRPDDKPGGSCGKH</sequence>
<feature type="signal peptide" evidence="5">
    <location>
        <begin position="1"/>
        <end position="23"/>
    </location>
</feature>
<feature type="binding site" evidence="3">
    <location>
        <position position="450"/>
    </location>
    <ligand>
        <name>Zn(2+)</name>
        <dbReference type="ChEBI" id="CHEBI:29105"/>
        <label>2</label>
    </ligand>
</feature>
<evidence type="ECO:0000256" key="4">
    <source>
        <dbReference type="RuleBase" id="RU003946"/>
    </source>
</evidence>
<dbReference type="eggNOG" id="KOG4126">
    <property type="taxonomic scope" value="Eukaryota"/>
</dbReference>
<dbReference type="OMA" id="GSADTEY"/>
<feature type="active site" description="Phosphoserine intermediate" evidence="2">
    <location>
        <position position="227"/>
    </location>
</feature>
<accession>M7T3V0</accession>
<dbReference type="PRINTS" id="PR00113">
    <property type="entry name" value="ALKPHPHTASE"/>
</dbReference>
<feature type="binding site" evidence="3">
    <location>
        <position position="446"/>
    </location>
    <ligand>
        <name>Zn(2+)</name>
        <dbReference type="ChEBI" id="CHEBI:29105"/>
        <label>2</label>
    </ligand>
</feature>
<comment type="similarity">
    <text evidence="4">Belongs to the alkaline phosphatase family.</text>
</comment>
<comment type="cofactor">
    <cofactor evidence="3">
        <name>Mg(2+)</name>
        <dbReference type="ChEBI" id="CHEBI:18420"/>
    </cofactor>
    <text evidence="3">Binds 1 Mg(2+) ion.</text>
</comment>
<reference evidence="7" key="1">
    <citation type="journal article" date="2013" name="Genome Announc.">
        <title>Draft genome sequence of the grapevine dieback fungus Eutypa lata UCR-EL1.</title>
        <authorList>
            <person name="Blanco-Ulate B."/>
            <person name="Rolshausen P.E."/>
            <person name="Cantu D."/>
        </authorList>
    </citation>
    <scope>NUCLEOTIDE SEQUENCE [LARGE SCALE GENOMIC DNA]</scope>
    <source>
        <strain evidence="7">UCR-EL1</strain>
    </source>
</reference>
<keyword evidence="3" id="KW-0460">Magnesium</keyword>
<dbReference type="PANTHER" id="PTHR11596">
    <property type="entry name" value="ALKALINE PHOSPHATASE"/>
    <property type="match status" value="1"/>
</dbReference>
<evidence type="ECO:0000256" key="5">
    <source>
        <dbReference type="SAM" id="SignalP"/>
    </source>
</evidence>
<dbReference type="EC" id="3.1.3.1" evidence="1"/>
<feature type="binding site" evidence="3">
    <location>
        <position position="491"/>
    </location>
    <ligand>
        <name>Zn(2+)</name>
        <dbReference type="ChEBI" id="CHEBI:29105"/>
        <label>2</label>
    </ligand>
</feature>
<evidence type="ECO:0000256" key="1">
    <source>
        <dbReference type="ARBA" id="ARBA00012647"/>
    </source>
</evidence>
<dbReference type="SUPFAM" id="SSF53649">
    <property type="entry name" value="Alkaline phosphatase-like"/>
    <property type="match status" value="1"/>
</dbReference>
<feature type="binding site" evidence="3">
    <location>
        <position position="441"/>
    </location>
    <ligand>
        <name>Mg(2+)</name>
        <dbReference type="ChEBI" id="CHEBI:18420"/>
    </ligand>
</feature>